<keyword evidence="2" id="KW-1185">Reference proteome</keyword>
<organism evidence="1 2">
    <name type="scientific">Paenibacillus vulneris</name>
    <dbReference type="NCBI Taxonomy" id="1133364"/>
    <lineage>
        <taxon>Bacteria</taxon>
        <taxon>Bacillati</taxon>
        <taxon>Bacillota</taxon>
        <taxon>Bacilli</taxon>
        <taxon>Bacillales</taxon>
        <taxon>Paenibacillaceae</taxon>
        <taxon>Paenibacillus</taxon>
    </lineage>
</organism>
<evidence type="ECO:0000313" key="2">
    <source>
        <dbReference type="Proteomes" id="UP001597180"/>
    </source>
</evidence>
<sequence>MNDSFIHIKSIDGDLKLVHKKRDFGITVSTKELVYQKPHVNYHIKLEDIVSIVPFDIAELKAITFKNRRNQGSELMNMSAGMPHYKIHAQQAILHNRSGIFPLGSAQFILPIHHDLLLAISQYSGLSAVV</sequence>
<gene>
    <name evidence="1" type="ORF">ACFQ4B_07015</name>
</gene>
<accession>A0ABW3UHE2</accession>
<dbReference type="Proteomes" id="UP001597180">
    <property type="component" value="Unassembled WGS sequence"/>
</dbReference>
<dbReference type="EMBL" id="JBHTLU010000012">
    <property type="protein sequence ID" value="MFD1219862.1"/>
    <property type="molecule type" value="Genomic_DNA"/>
</dbReference>
<protein>
    <submittedName>
        <fullName evidence="1">Uncharacterized protein</fullName>
    </submittedName>
</protein>
<reference evidence="2" key="1">
    <citation type="journal article" date="2019" name="Int. J. Syst. Evol. Microbiol.">
        <title>The Global Catalogue of Microorganisms (GCM) 10K type strain sequencing project: providing services to taxonomists for standard genome sequencing and annotation.</title>
        <authorList>
            <consortium name="The Broad Institute Genomics Platform"/>
            <consortium name="The Broad Institute Genome Sequencing Center for Infectious Disease"/>
            <person name="Wu L."/>
            <person name="Ma J."/>
        </authorList>
    </citation>
    <scope>NUCLEOTIDE SEQUENCE [LARGE SCALE GENOMIC DNA]</scope>
    <source>
        <strain evidence="2">CCUG 53270</strain>
    </source>
</reference>
<name>A0ABW3UHE2_9BACL</name>
<dbReference type="RefSeq" id="WP_079909277.1">
    <property type="nucleotide sequence ID" value="NZ_BAABJG010000055.1"/>
</dbReference>
<proteinExistence type="predicted"/>
<evidence type="ECO:0000313" key="1">
    <source>
        <dbReference type="EMBL" id="MFD1219862.1"/>
    </source>
</evidence>
<comment type="caution">
    <text evidence="1">The sequence shown here is derived from an EMBL/GenBank/DDBJ whole genome shotgun (WGS) entry which is preliminary data.</text>
</comment>